<comment type="caution">
    <text evidence="3">The sequence shown here is derived from an EMBL/GenBank/DDBJ whole genome shotgun (WGS) entry which is preliminary data.</text>
</comment>
<dbReference type="SUPFAM" id="SSF82693">
    <property type="entry name" value="Multidrug efflux transporter AcrB pore domain, PN1, PN2, PC1 and PC2 subdomains"/>
    <property type="match status" value="2"/>
</dbReference>
<dbReference type="Gene3D" id="3.30.70.1430">
    <property type="entry name" value="Multidrug efflux transporter AcrB pore domain"/>
    <property type="match status" value="2"/>
</dbReference>
<dbReference type="EMBL" id="JAAAMG010000032">
    <property type="protein sequence ID" value="NDW07572.1"/>
    <property type="molecule type" value="Genomic_DNA"/>
</dbReference>
<keyword evidence="2" id="KW-1133">Transmembrane helix</keyword>
<sequence length="1060" mass="115262">MKSFNLSDWALHHRSMIWFLMLIACFAGLFSYFNLGREEDPNFTIKTMVVSASMPGATVKEMTEQVTDRIEKKLQELDSLDYTRSITTPGQTVIFVNLLPTTRAEAVPGIWQKVRNKMADIRADFPSEFQGFGFNDEFGDVYGNIYAFTADGISFRQLRDYVEGVRTQLLQLGDAGKVDLVGEQDEAIYLEFSLRKIAGLGLDQQSIIDTLQAQNAIAPSGVIQSGPERIIVRVSGQYTSEDSLKAVNLRVNDRFFKLSDVATITRSYQDPPTTLFRFNGQPAIGLAIGMRSGGNIVDFSEELKHEMTRIISELPIGVGVHQVADQGAVVEESVGGFTQALFEAVAIVLAVSFISLGFRAGLVVTLSIPLVLAMTFIGMEYAGLNLQRISLGALIIALGLLVDDAMIAIETMVSRMEIGETREKAASFAWTSIAFPMLSGTLVTVAGFLPIGFNNSNAGEYTFSLFVVIAMSLSLSWIVAVLFTPLIGVMILPKSMHKHDAKPGFVRRTFSTVLRGAMRFRWITIIVTVALFAGSIYAMQFVQQQFFPTSDRPELVVDFTLRHNATIAETRAQMDALEATLRGDDDVDHWSSYVGQSAERFILAYDVQPSNPFFGQVVIVNKDLQARERVKSKLQSFVRENLVGTDVYVKYLELGPPVGRPVQYRLGGPDIEVVRDKARELAALMASDSRLTSIVRDWSEPARVLKVEILQDKARQLGITSQEIASRLNSVLDGSTITDIRDGIYLVPVIARGSKSDRDSIEAIENLQLTNSQGDAIPLASLVSYQYTYEDPILYSRSRIPTITVSAAVNGPAQPATIVQALAPKIAEFGKTLPPDYHVEIGGAVESSEESQGPIAAVIPVMLLAMLTLIMIQMQSFRALFVVLCAAPLGLIGVVAALLPSGAPLGFVAILGVLALIGILIRNSIILVHQIDVLREEGMHPWQAVFEASEMRARPIVLTAAAASLALIPISREIFWGPMAYAMMGGIIAGTLITLLFIPALYLAVFRISKPKDGDLPSKDHLPAPHGAGGSAAVSGGGAVGDGLPTGSGMKFPWSPPAGR</sequence>
<dbReference type="PANTHER" id="PTHR32063:SF64">
    <property type="entry name" value="ACRB_ACRD_ACRF FAMILY PROTEIN"/>
    <property type="match status" value="1"/>
</dbReference>
<feature type="transmembrane region" description="Helical" evidence="2">
    <location>
        <begin position="389"/>
        <end position="407"/>
    </location>
</feature>
<feature type="transmembrane region" description="Helical" evidence="2">
    <location>
        <begin position="956"/>
        <end position="975"/>
    </location>
</feature>
<keyword evidence="2" id="KW-0812">Transmembrane</keyword>
<feature type="transmembrane region" description="Helical" evidence="2">
    <location>
        <begin position="855"/>
        <end position="872"/>
    </location>
</feature>
<feature type="transmembrane region" description="Helical" evidence="2">
    <location>
        <begin position="879"/>
        <end position="899"/>
    </location>
</feature>
<feature type="transmembrane region" description="Helical" evidence="2">
    <location>
        <begin position="428"/>
        <end position="451"/>
    </location>
</feature>
<dbReference type="Proteomes" id="UP000469011">
    <property type="component" value="Unassembled WGS sequence"/>
</dbReference>
<reference evidence="3 4" key="1">
    <citation type="submission" date="2020-01" db="EMBL/GenBank/DDBJ databases">
        <title>Jiella pacifica sp. nov.</title>
        <authorList>
            <person name="Xue Z."/>
            <person name="Zhu S."/>
            <person name="Chen J."/>
            <person name="Yang J."/>
        </authorList>
    </citation>
    <scope>NUCLEOTIDE SEQUENCE [LARGE SCALE GENOMIC DNA]</scope>
    <source>
        <strain evidence="3 4">40Bstr34</strain>
    </source>
</reference>
<dbReference type="Pfam" id="PF00873">
    <property type="entry name" value="ACR_tran"/>
    <property type="match status" value="1"/>
</dbReference>
<dbReference type="PROSITE" id="PS51257">
    <property type="entry name" value="PROKAR_LIPOPROTEIN"/>
    <property type="match status" value="1"/>
</dbReference>
<name>A0A6N9TAJ2_9HYPH</name>
<dbReference type="Gene3D" id="1.20.1640.10">
    <property type="entry name" value="Multidrug efflux transporter AcrB transmembrane domain"/>
    <property type="match status" value="2"/>
</dbReference>
<keyword evidence="4" id="KW-1185">Reference proteome</keyword>
<organism evidence="3 4">
    <name type="scientific">Jiella pacifica</name>
    <dbReference type="NCBI Taxonomy" id="2696469"/>
    <lineage>
        <taxon>Bacteria</taxon>
        <taxon>Pseudomonadati</taxon>
        <taxon>Pseudomonadota</taxon>
        <taxon>Alphaproteobacteria</taxon>
        <taxon>Hyphomicrobiales</taxon>
        <taxon>Aurantimonadaceae</taxon>
        <taxon>Jiella</taxon>
    </lineage>
</organism>
<dbReference type="PANTHER" id="PTHR32063">
    <property type="match status" value="1"/>
</dbReference>
<evidence type="ECO:0000313" key="3">
    <source>
        <dbReference type="EMBL" id="NDW07572.1"/>
    </source>
</evidence>
<dbReference type="InterPro" id="IPR001036">
    <property type="entry name" value="Acrflvin-R"/>
</dbReference>
<dbReference type="InterPro" id="IPR027463">
    <property type="entry name" value="AcrB_DN_DC_subdom"/>
</dbReference>
<dbReference type="RefSeq" id="WP_163466029.1">
    <property type="nucleotide sequence ID" value="NZ_JAAAMG010000032.1"/>
</dbReference>
<proteinExistence type="predicted"/>
<dbReference type="Gene3D" id="3.30.2090.10">
    <property type="entry name" value="Multidrug efflux transporter AcrB TolC docking domain, DN and DC subdomains"/>
    <property type="match status" value="2"/>
</dbReference>
<evidence type="ECO:0000313" key="4">
    <source>
        <dbReference type="Proteomes" id="UP000469011"/>
    </source>
</evidence>
<dbReference type="Gene3D" id="3.30.70.1320">
    <property type="entry name" value="Multidrug efflux transporter AcrB pore domain like"/>
    <property type="match status" value="1"/>
</dbReference>
<evidence type="ECO:0000256" key="1">
    <source>
        <dbReference type="SAM" id="MobiDB-lite"/>
    </source>
</evidence>
<dbReference type="AlphaFoldDB" id="A0A6N9TAJ2"/>
<dbReference type="PRINTS" id="PR00702">
    <property type="entry name" value="ACRIFLAVINRP"/>
</dbReference>
<dbReference type="Gene3D" id="3.30.70.1440">
    <property type="entry name" value="Multidrug efflux transporter AcrB pore domain"/>
    <property type="match status" value="1"/>
</dbReference>
<feature type="transmembrane region" description="Helical" evidence="2">
    <location>
        <begin position="344"/>
        <end position="377"/>
    </location>
</feature>
<feature type="transmembrane region" description="Helical" evidence="2">
    <location>
        <begin position="16"/>
        <end position="35"/>
    </location>
</feature>
<dbReference type="GO" id="GO:0005886">
    <property type="term" value="C:plasma membrane"/>
    <property type="evidence" value="ECO:0007669"/>
    <property type="project" value="TreeGrafter"/>
</dbReference>
<dbReference type="SUPFAM" id="SSF82866">
    <property type="entry name" value="Multidrug efflux transporter AcrB transmembrane domain"/>
    <property type="match status" value="2"/>
</dbReference>
<feature type="transmembrane region" description="Helical" evidence="2">
    <location>
        <begin position="981"/>
        <end position="1005"/>
    </location>
</feature>
<protein>
    <submittedName>
        <fullName evidence="3">AcrB/AcrD/AcrF family protein</fullName>
    </submittedName>
</protein>
<evidence type="ECO:0000256" key="2">
    <source>
        <dbReference type="SAM" id="Phobius"/>
    </source>
</evidence>
<feature type="transmembrane region" description="Helical" evidence="2">
    <location>
        <begin position="463"/>
        <end position="492"/>
    </location>
</feature>
<feature type="transmembrane region" description="Helical" evidence="2">
    <location>
        <begin position="905"/>
        <end position="925"/>
    </location>
</feature>
<keyword evidence="2" id="KW-0472">Membrane</keyword>
<feature type="compositionally biased region" description="Gly residues" evidence="1">
    <location>
        <begin position="1027"/>
        <end position="1046"/>
    </location>
</feature>
<dbReference type="GO" id="GO:0042910">
    <property type="term" value="F:xenobiotic transmembrane transporter activity"/>
    <property type="evidence" value="ECO:0007669"/>
    <property type="project" value="TreeGrafter"/>
</dbReference>
<dbReference type="SUPFAM" id="SSF82714">
    <property type="entry name" value="Multidrug efflux transporter AcrB TolC docking domain, DN and DC subdomains"/>
    <property type="match status" value="2"/>
</dbReference>
<accession>A0A6N9TAJ2</accession>
<feature type="region of interest" description="Disordered" evidence="1">
    <location>
        <begin position="1017"/>
        <end position="1060"/>
    </location>
</feature>
<feature type="transmembrane region" description="Helical" evidence="2">
    <location>
        <begin position="522"/>
        <end position="542"/>
    </location>
</feature>
<gene>
    <name evidence="3" type="ORF">GTK09_24470</name>
</gene>